<dbReference type="InterPro" id="IPR025851">
    <property type="entry name" value="SUKH-4"/>
</dbReference>
<reference evidence="2 3" key="1">
    <citation type="submission" date="2017-03" db="EMBL/GenBank/DDBJ databases">
        <title>Complete Genome Sequence of a natural compounds producer, Streptomyces violaceus S21.</title>
        <authorList>
            <person name="Zhong C."/>
            <person name="Zhao Z."/>
            <person name="Fu J."/>
            <person name="Zong G."/>
            <person name="Qin R."/>
            <person name="Cao G."/>
        </authorList>
    </citation>
    <scope>NUCLEOTIDE SEQUENCE [LARGE SCALE GENOMIC DNA]</scope>
    <source>
        <strain evidence="2 3">S21</strain>
    </source>
</reference>
<gene>
    <name evidence="2" type="ORF">B1H20_02735</name>
</gene>
<dbReference type="Pfam" id="PF14435">
    <property type="entry name" value="SUKH-4"/>
    <property type="match status" value="1"/>
</dbReference>
<dbReference type="Proteomes" id="UP000192445">
    <property type="component" value="Chromosome"/>
</dbReference>
<protein>
    <recommendedName>
        <fullName evidence="4">SUKH-4 immunity protein</fullName>
    </recommendedName>
</protein>
<evidence type="ECO:0000313" key="3">
    <source>
        <dbReference type="Proteomes" id="UP000192445"/>
    </source>
</evidence>
<evidence type="ECO:0008006" key="4">
    <source>
        <dbReference type="Google" id="ProtNLM"/>
    </source>
</evidence>
<sequence>MSKRGSGCRRVGPAERKDAVRPGDGGHGDGRAERLAATADRVRSVFGLTGVVLFPRHDAPHHRLDDRTALFLSRVGLPDTVWFMARASLRADDPVDLAGWYGGRGSVPARCRHWLVLALFADTTLALDPDDGAVYALAEGVEHLEYRPLHRDVASLVCALTAFEVLLGEREEDGGGVGERADALREEITAFDALPFADEDSPWNLALEEVVDGIW</sequence>
<evidence type="ECO:0000256" key="1">
    <source>
        <dbReference type="SAM" id="MobiDB-lite"/>
    </source>
</evidence>
<feature type="region of interest" description="Disordered" evidence="1">
    <location>
        <begin position="1"/>
        <end position="31"/>
    </location>
</feature>
<dbReference type="AlphaFoldDB" id="A0A1V0U5F0"/>
<accession>A0A1V0U5F0</accession>
<dbReference type="KEGG" id="svu:B1H20_02735"/>
<dbReference type="OrthoDB" id="4284160at2"/>
<dbReference type="EMBL" id="CP020570">
    <property type="protein sequence ID" value="ARF60423.1"/>
    <property type="molecule type" value="Genomic_DNA"/>
</dbReference>
<feature type="compositionally biased region" description="Basic and acidic residues" evidence="1">
    <location>
        <begin position="12"/>
        <end position="31"/>
    </location>
</feature>
<proteinExistence type="predicted"/>
<dbReference type="RefSeq" id="WP_078968742.1">
    <property type="nucleotide sequence ID" value="NZ_CP020570.1"/>
</dbReference>
<name>A0A1V0U5F0_STRVN</name>
<evidence type="ECO:0000313" key="2">
    <source>
        <dbReference type="EMBL" id="ARF60423.1"/>
    </source>
</evidence>
<organism evidence="2 3">
    <name type="scientific">Streptomyces violaceoruber</name>
    <dbReference type="NCBI Taxonomy" id="1935"/>
    <lineage>
        <taxon>Bacteria</taxon>
        <taxon>Bacillati</taxon>
        <taxon>Actinomycetota</taxon>
        <taxon>Actinomycetes</taxon>
        <taxon>Kitasatosporales</taxon>
        <taxon>Streptomycetaceae</taxon>
        <taxon>Streptomyces</taxon>
        <taxon>Streptomyces violaceoruber group</taxon>
    </lineage>
</organism>